<evidence type="ECO:0000256" key="5">
    <source>
        <dbReference type="ARBA" id="ARBA00023163"/>
    </source>
</evidence>
<dbReference type="CDD" id="cd11393">
    <property type="entry name" value="bHLH_AtbHLH_like"/>
    <property type="match status" value="1"/>
</dbReference>
<keyword evidence="10" id="KW-1185">Reference proteome</keyword>
<comment type="caution">
    <text evidence="9">The sequence shown here is derived from an EMBL/GenBank/DDBJ whole genome shotgun (WGS) entry which is preliminary data.</text>
</comment>
<dbReference type="InterPro" id="IPR036638">
    <property type="entry name" value="HLH_DNA-bd_sf"/>
</dbReference>
<dbReference type="FunFam" id="4.10.280.10:FF:000032">
    <property type="entry name" value="Transcription factor bHLH123 family"/>
    <property type="match status" value="1"/>
</dbReference>
<evidence type="ECO:0000256" key="7">
    <source>
        <dbReference type="SAM" id="MobiDB-lite"/>
    </source>
</evidence>
<evidence type="ECO:0000256" key="1">
    <source>
        <dbReference type="ARBA" id="ARBA00004123"/>
    </source>
</evidence>
<dbReference type="Proteomes" id="UP001459277">
    <property type="component" value="Unassembled WGS sequence"/>
</dbReference>
<evidence type="ECO:0000256" key="2">
    <source>
        <dbReference type="ARBA" id="ARBA00011738"/>
    </source>
</evidence>
<dbReference type="GO" id="GO:0000978">
    <property type="term" value="F:RNA polymerase II cis-regulatory region sequence-specific DNA binding"/>
    <property type="evidence" value="ECO:0007669"/>
    <property type="project" value="TreeGrafter"/>
</dbReference>
<dbReference type="GO" id="GO:0000981">
    <property type="term" value="F:DNA-binding transcription factor activity, RNA polymerase II-specific"/>
    <property type="evidence" value="ECO:0007669"/>
    <property type="project" value="TreeGrafter"/>
</dbReference>
<dbReference type="PROSITE" id="PS50888">
    <property type="entry name" value="BHLH"/>
    <property type="match status" value="1"/>
</dbReference>
<keyword evidence="6" id="KW-0539">Nucleus</keyword>
<dbReference type="GO" id="GO:0005634">
    <property type="term" value="C:nucleus"/>
    <property type="evidence" value="ECO:0007669"/>
    <property type="project" value="UniProtKB-SubCell"/>
</dbReference>
<comment type="subcellular location">
    <subcellularLocation>
        <location evidence="1">Nucleus</location>
    </subcellularLocation>
</comment>
<proteinExistence type="predicted"/>
<organism evidence="9 10">
    <name type="scientific">Lithocarpus litseifolius</name>
    <dbReference type="NCBI Taxonomy" id="425828"/>
    <lineage>
        <taxon>Eukaryota</taxon>
        <taxon>Viridiplantae</taxon>
        <taxon>Streptophyta</taxon>
        <taxon>Embryophyta</taxon>
        <taxon>Tracheophyta</taxon>
        <taxon>Spermatophyta</taxon>
        <taxon>Magnoliopsida</taxon>
        <taxon>eudicotyledons</taxon>
        <taxon>Gunneridae</taxon>
        <taxon>Pentapetalae</taxon>
        <taxon>rosids</taxon>
        <taxon>fabids</taxon>
        <taxon>Fagales</taxon>
        <taxon>Fagaceae</taxon>
        <taxon>Lithocarpus</taxon>
    </lineage>
</organism>
<evidence type="ECO:0000313" key="10">
    <source>
        <dbReference type="Proteomes" id="UP001459277"/>
    </source>
</evidence>
<dbReference type="PANTHER" id="PTHR16223:SF194">
    <property type="entry name" value="BHLH DOMAIN-CONTAINING PROTEIN"/>
    <property type="match status" value="1"/>
</dbReference>
<name>A0AAW2BYG9_9ROSI</name>
<evidence type="ECO:0000256" key="4">
    <source>
        <dbReference type="ARBA" id="ARBA00023125"/>
    </source>
</evidence>
<dbReference type="SUPFAM" id="SSF47459">
    <property type="entry name" value="HLH, helix-loop-helix DNA-binding domain"/>
    <property type="match status" value="1"/>
</dbReference>
<dbReference type="Gene3D" id="4.10.280.10">
    <property type="entry name" value="Helix-loop-helix DNA-binding domain"/>
    <property type="match status" value="1"/>
</dbReference>
<reference evidence="9 10" key="1">
    <citation type="submission" date="2024-01" db="EMBL/GenBank/DDBJ databases">
        <title>A telomere-to-telomere, gap-free genome of sweet tea (Lithocarpus litseifolius).</title>
        <authorList>
            <person name="Zhou J."/>
        </authorList>
    </citation>
    <scope>NUCLEOTIDE SEQUENCE [LARGE SCALE GENOMIC DNA]</scope>
    <source>
        <strain evidence="9">Zhou-2022a</strain>
        <tissue evidence="9">Leaf</tissue>
    </source>
</reference>
<evidence type="ECO:0000256" key="6">
    <source>
        <dbReference type="ARBA" id="ARBA00023242"/>
    </source>
</evidence>
<gene>
    <name evidence="9" type="ORF">SO802_025984</name>
</gene>
<evidence type="ECO:0000256" key="3">
    <source>
        <dbReference type="ARBA" id="ARBA00023015"/>
    </source>
</evidence>
<dbReference type="EMBL" id="JAZDWU010000009">
    <property type="protein sequence ID" value="KAK9990999.1"/>
    <property type="molecule type" value="Genomic_DNA"/>
</dbReference>
<keyword evidence="3" id="KW-0805">Transcription regulation</keyword>
<dbReference type="InterPro" id="IPR045239">
    <property type="entry name" value="bHLH95_bHLH"/>
</dbReference>
<dbReference type="InterPro" id="IPR011598">
    <property type="entry name" value="bHLH_dom"/>
</dbReference>
<comment type="subunit">
    <text evidence="2">Homodimer.</text>
</comment>
<feature type="domain" description="BHLH" evidence="8">
    <location>
        <begin position="293"/>
        <end position="342"/>
    </location>
</feature>
<evidence type="ECO:0000259" key="8">
    <source>
        <dbReference type="PROSITE" id="PS50888"/>
    </source>
</evidence>
<feature type="region of interest" description="Disordered" evidence="7">
    <location>
        <begin position="270"/>
        <end position="300"/>
    </location>
</feature>
<evidence type="ECO:0000313" key="9">
    <source>
        <dbReference type="EMBL" id="KAK9990999.1"/>
    </source>
</evidence>
<sequence>MDSANFHHQHQLQEQLAEYFTSAAQSGYKASTTHDWIPSIVLNNGNNYNSYPTESIPNSREMWPKGTINEQLLRPSMNEDSSFSNARSTQQSADELLFAKIKEEMPDTFPKLSEMICNPSSSEESHSLSIRNELQCSPNNLWLSNFSSGRQIIGQPSARNLYSNTQNPASFGGLAGSSRYNFSHVFPSTNSSPSDLSSSLVSSSSLGLSLQTLDLLTSTNYGGSFSQSSHDNIFGIRRDRMSLSPDHMQELADSPSNSSNKTTAFMNGVTRKKRASSVSEPKESHAVAKKSQSGSRCSCPPLKVRKEKLGDRIAALQRLVAPFGKTDTASVLTEAIGYIQFLHDQVQTLSMPYMKISHSKPNRAMQTGLTDKDGTELERDLKSRGLCLLPLSYASFISGYE</sequence>
<keyword evidence="4" id="KW-0238">DNA-binding</keyword>
<dbReference type="GO" id="GO:0046983">
    <property type="term" value="F:protein dimerization activity"/>
    <property type="evidence" value="ECO:0007669"/>
    <property type="project" value="InterPro"/>
</dbReference>
<dbReference type="SMART" id="SM00353">
    <property type="entry name" value="HLH"/>
    <property type="match status" value="1"/>
</dbReference>
<dbReference type="InterPro" id="IPR045843">
    <property type="entry name" value="IND-like"/>
</dbReference>
<accession>A0AAW2BYG9</accession>
<dbReference type="PANTHER" id="PTHR16223">
    <property type="entry name" value="TRANSCRIPTION FACTOR BHLH83-RELATED"/>
    <property type="match status" value="1"/>
</dbReference>
<dbReference type="AlphaFoldDB" id="A0AAW2BYG9"/>
<keyword evidence="5" id="KW-0804">Transcription</keyword>
<protein>
    <recommendedName>
        <fullName evidence="8">BHLH domain-containing protein</fullName>
    </recommendedName>
</protein>